<dbReference type="AlphaFoldDB" id="A0A1R4IQN4"/>
<dbReference type="Pfam" id="PF00356">
    <property type="entry name" value="LacI"/>
    <property type="match status" value="1"/>
</dbReference>
<dbReference type="Proteomes" id="UP000196320">
    <property type="component" value="Unassembled WGS sequence"/>
</dbReference>
<keyword evidence="6" id="KW-1185">Reference proteome</keyword>
<evidence type="ECO:0000259" key="4">
    <source>
        <dbReference type="PROSITE" id="PS50932"/>
    </source>
</evidence>
<evidence type="ECO:0000256" key="3">
    <source>
        <dbReference type="ARBA" id="ARBA00023163"/>
    </source>
</evidence>
<protein>
    <submittedName>
        <fullName evidence="5">Periplasmic binding protein/LacI transcriptional regulator</fullName>
    </submittedName>
</protein>
<proteinExistence type="predicted"/>
<dbReference type="PANTHER" id="PTHR30146">
    <property type="entry name" value="LACI-RELATED TRANSCRIPTIONAL REPRESSOR"/>
    <property type="match status" value="1"/>
</dbReference>
<dbReference type="SUPFAM" id="SSF47413">
    <property type="entry name" value="lambda repressor-like DNA-binding domains"/>
    <property type="match status" value="1"/>
</dbReference>
<evidence type="ECO:0000313" key="6">
    <source>
        <dbReference type="Proteomes" id="UP000196320"/>
    </source>
</evidence>
<dbReference type="SUPFAM" id="SSF53822">
    <property type="entry name" value="Periplasmic binding protein-like I"/>
    <property type="match status" value="1"/>
</dbReference>
<evidence type="ECO:0000256" key="2">
    <source>
        <dbReference type="ARBA" id="ARBA00023125"/>
    </source>
</evidence>
<dbReference type="SMART" id="SM00354">
    <property type="entry name" value="HTH_LACI"/>
    <property type="match status" value="1"/>
</dbReference>
<accession>A0A1R4IQN4</accession>
<dbReference type="EMBL" id="FUKO01000011">
    <property type="protein sequence ID" value="SJN21583.1"/>
    <property type="molecule type" value="Genomic_DNA"/>
</dbReference>
<feature type="domain" description="HTH lacI-type" evidence="4">
    <location>
        <begin position="1"/>
        <end position="55"/>
    </location>
</feature>
<dbReference type="CDD" id="cd01392">
    <property type="entry name" value="HTH_LacI"/>
    <property type="match status" value="1"/>
</dbReference>
<dbReference type="InterPro" id="IPR000843">
    <property type="entry name" value="HTH_LacI"/>
</dbReference>
<gene>
    <name evidence="5" type="ORF">FM104_03220</name>
</gene>
<keyword evidence="1" id="KW-0805">Transcription regulation</keyword>
<dbReference type="InterPro" id="IPR046335">
    <property type="entry name" value="LacI/GalR-like_sensor"/>
</dbReference>
<dbReference type="PROSITE" id="PS50932">
    <property type="entry name" value="HTH_LACI_2"/>
    <property type="match status" value="1"/>
</dbReference>
<reference evidence="5 6" key="1">
    <citation type="submission" date="2017-02" db="EMBL/GenBank/DDBJ databases">
        <authorList>
            <person name="Peterson S.W."/>
        </authorList>
    </citation>
    <scope>NUCLEOTIDE SEQUENCE [LARGE SCALE GENOMIC DNA]</scope>
    <source>
        <strain evidence="5 6">B Mb 05.01</strain>
    </source>
</reference>
<sequence length="327" mass="34574">MTIGDIADLAGVSRSTVSRVFSRPELLNPATVARVRQVAERLGYVVNHAARALSTGRFGNIAVVVPDIANPFFPPLVRRVQARADREGYAVFLGDSDEVADREADLTQRLSAQVEGFVLASPRLDEDRIRELDIQRPIVLVNRDVEGLGRVLIDPSGGMDEAIAHLDRLGHQRVVYLSGPAESWSDQQRRQALATAAHSAGMDVIILELGRPSSEAGRDAVSGILSSGATAVIAFDDVVAQGVMSGLSLRGIDVPARMSVIGCDDTLASGTHPALTTISAASAAAGDAAAELLLAILRSGERESTRIVIPTHLVLRATTDVAPQQTG</sequence>
<dbReference type="GO" id="GO:0000976">
    <property type="term" value="F:transcription cis-regulatory region binding"/>
    <property type="evidence" value="ECO:0007669"/>
    <property type="project" value="TreeGrafter"/>
</dbReference>
<dbReference type="InterPro" id="IPR028082">
    <property type="entry name" value="Peripla_BP_I"/>
</dbReference>
<keyword evidence="3" id="KW-0804">Transcription</keyword>
<dbReference type="InterPro" id="IPR010982">
    <property type="entry name" value="Lambda_DNA-bd_dom_sf"/>
</dbReference>
<name>A0A1R4IQN4_9MICO</name>
<dbReference type="Gene3D" id="1.10.260.40">
    <property type="entry name" value="lambda repressor-like DNA-binding domains"/>
    <property type="match status" value="1"/>
</dbReference>
<dbReference type="GO" id="GO:0003700">
    <property type="term" value="F:DNA-binding transcription factor activity"/>
    <property type="evidence" value="ECO:0007669"/>
    <property type="project" value="TreeGrafter"/>
</dbReference>
<dbReference type="Gene3D" id="3.40.50.2300">
    <property type="match status" value="2"/>
</dbReference>
<dbReference type="CDD" id="cd06267">
    <property type="entry name" value="PBP1_LacI_sugar_binding-like"/>
    <property type="match status" value="1"/>
</dbReference>
<keyword evidence="2" id="KW-0238">DNA-binding</keyword>
<dbReference type="PANTHER" id="PTHR30146:SF138">
    <property type="entry name" value="TRANSCRIPTIONAL REGULATORY PROTEIN"/>
    <property type="match status" value="1"/>
</dbReference>
<evidence type="ECO:0000313" key="5">
    <source>
        <dbReference type="EMBL" id="SJN21583.1"/>
    </source>
</evidence>
<organism evidence="5 6">
    <name type="scientific">Microbacterium esteraromaticum</name>
    <dbReference type="NCBI Taxonomy" id="57043"/>
    <lineage>
        <taxon>Bacteria</taxon>
        <taxon>Bacillati</taxon>
        <taxon>Actinomycetota</taxon>
        <taxon>Actinomycetes</taxon>
        <taxon>Micrococcales</taxon>
        <taxon>Microbacteriaceae</taxon>
        <taxon>Microbacterium</taxon>
    </lineage>
</organism>
<evidence type="ECO:0000256" key="1">
    <source>
        <dbReference type="ARBA" id="ARBA00023015"/>
    </source>
</evidence>
<dbReference type="Pfam" id="PF13377">
    <property type="entry name" value="Peripla_BP_3"/>
    <property type="match status" value="1"/>
</dbReference>